<dbReference type="InterPro" id="IPR005219">
    <property type="entry name" value="PqiA-like_proteobact"/>
</dbReference>
<dbReference type="PANTHER" id="PTHR30462">
    <property type="entry name" value="INTERMEMBRANE TRANSPORT PROTEIN PQIB-RELATED"/>
    <property type="match status" value="1"/>
</dbReference>
<evidence type="ECO:0000313" key="11">
    <source>
        <dbReference type="Proteomes" id="UP000326687"/>
    </source>
</evidence>
<comment type="similarity">
    <text evidence="2">Belongs to the PqiA family.</text>
</comment>
<keyword evidence="5 9" id="KW-0812">Transmembrane</keyword>
<organism evidence="10 11">
    <name type="scientific">Vibrio fortis</name>
    <dbReference type="NCBI Taxonomy" id="212667"/>
    <lineage>
        <taxon>Bacteria</taxon>
        <taxon>Pseudomonadati</taxon>
        <taxon>Pseudomonadota</taxon>
        <taxon>Gammaproteobacteria</taxon>
        <taxon>Vibrionales</taxon>
        <taxon>Vibrionaceae</taxon>
        <taxon>Vibrio</taxon>
    </lineage>
</organism>
<evidence type="ECO:0000256" key="1">
    <source>
        <dbReference type="ARBA" id="ARBA00004429"/>
    </source>
</evidence>
<keyword evidence="6 9" id="KW-1133">Transmembrane helix</keyword>
<evidence type="ECO:0000256" key="8">
    <source>
        <dbReference type="SAM" id="MobiDB-lite"/>
    </source>
</evidence>
<evidence type="ECO:0000256" key="2">
    <source>
        <dbReference type="ARBA" id="ARBA00007555"/>
    </source>
</evidence>
<dbReference type="InterPro" id="IPR051800">
    <property type="entry name" value="PqiA-PqiB_transport"/>
</dbReference>
<evidence type="ECO:0000313" key="10">
    <source>
        <dbReference type="EMBL" id="KAB0303785.1"/>
    </source>
</evidence>
<feature type="transmembrane region" description="Helical" evidence="9">
    <location>
        <begin position="98"/>
        <end position="116"/>
    </location>
</feature>
<feature type="region of interest" description="Disordered" evidence="8">
    <location>
        <begin position="1"/>
        <end position="23"/>
    </location>
</feature>
<reference evidence="10 11" key="1">
    <citation type="submission" date="2019-09" db="EMBL/GenBank/DDBJ databases">
        <title>Vibrio Fortis S7-72.</title>
        <authorList>
            <person name="Das S.K."/>
        </authorList>
    </citation>
    <scope>NUCLEOTIDE SEQUENCE [LARGE SCALE GENOMIC DNA]</scope>
    <source>
        <strain evidence="10 11">S7-72</strain>
    </source>
</reference>
<dbReference type="EMBL" id="VXDD01000001">
    <property type="protein sequence ID" value="KAB0303785.1"/>
    <property type="molecule type" value="Genomic_DNA"/>
</dbReference>
<evidence type="ECO:0000256" key="3">
    <source>
        <dbReference type="ARBA" id="ARBA00022475"/>
    </source>
</evidence>
<evidence type="ECO:0000256" key="6">
    <source>
        <dbReference type="ARBA" id="ARBA00022989"/>
    </source>
</evidence>
<feature type="transmembrane region" description="Helical" evidence="9">
    <location>
        <begin position="357"/>
        <end position="383"/>
    </location>
</feature>
<dbReference type="PANTHER" id="PTHR30462:SF1">
    <property type="entry name" value="INTERMEMBRANE TRANSPORT PROTEIN YEBS"/>
    <property type="match status" value="1"/>
</dbReference>
<dbReference type="Proteomes" id="UP000326687">
    <property type="component" value="Unassembled WGS sequence"/>
</dbReference>
<feature type="compositionally biased region" description="Polar residues" evidence="8">
    <location>
        <begin position="1"/>
        <end position="20"/>
    </location>
</feature>
<evidence type="ECO:0000256" key="4">
    <source>
        <dbReference type="ARBA" id="ARBA00022519"/>
    </source>
</evidence>
<sequence length="435" mass="48236">MKSSSGGLMASTSKASNSAVSLPEHHQKEAQNVRLCQGCELPVDKTAVPSGKSAYCPRCGTQLYRGGSPSLSGNLAIAVTCLLLFIPSHFFDYISIRLIGVMIPATLPSGVFTLMAEGFPLLGLLILFCSSIAPFLVCSSVLMTHLALDMKWFVPFRYSLAIIQTLKHWMMLDVFLVSVAVSCFKLQDYSDIFVGPGLIGLLLLQLFSVLLVSRISVRRYWEAWKEETSFEFEEAKSVHCHNCHLSQPEGESCVRCHHQLYHRKPYSIQKTWCLLFAASVAIIPANVIPISILITNGQRLEDTIISGVASLINSEMYGIAAIIFIASIIVPVAKILGLAYILICIQVKRTLYRRQRMTIYFIVKWIGKWSVMDLFVISIMMTLVDRGQILNFTPGYGAVAFGIVVVLTMLAAESLDPRLIWDNHTSNDGSVNEQQ</sequence>
<gene>
    <name evidence="10" type="ORF">F2Z80_07505</name>
</gene>
<evidence type="ECO:0000256" key="5">
    <source>
        <dbReference type="ARBA" id="ARBA00022692"/>
    </source>
</evidence>
<dbReference type="Pfam" id="PF04403">
    <property type="entry name" value="PqiA"/>
    <property type="match status" value="2"/>
</dbReference>
<name>A0A5N3SC98_9VIBR</name>
<feature type="transmembrane region" description="Helical" evidence="9">
    <location>
        <begin position="272"/>
        <end position="296"/>
    </location>
</feature>
<comment type="subcellular location">
    <subcellularLocation>
        <location evidence="1">Cell inner membrane</location>
        <topology evidence="1">Multi-pass membrane protein</topology>
    </subcellularLocation>
</comment>
<dbReference type="NCBIfam" id="TIGR00155">
    <property type="entry name" value="pqiA_fam"/>
    <property type="match status" value="1"/>
</dbReference>
<proteinExistence type="inferred from homology"/>
<dbReference type="InterPro" id="IPR007498">
    <property type="entry name" value="PqiA-like"/>
</dbReference>
<feature type="transmembrane region" description="Helical" evidence="9">
    <location>
        <begin position="395"/>
        <end position="412"/>
    </location>
</feature>
<evidence type="ECO:0000256" key="7">
    <source>
        <dbReference type="ARBA" id="ARBA00023136"/>
    </source>
</evidence>
<accession>A0A5N3SC98</accession>
<keyword evidence="4" id="KW-0997">Cell inner membrane</keyword>
<feature type="transmembrane region" description="Helical" evidence="9">
    <location>
        <begin position="193"/>
        <end position="212"/>
    </location>
</feature>
<keyword evidence="3" id="KW-1003">Cell membrane</keyword>
<feature type="transmembrane region" description="Helical" evidence="9">
    <location>
        <begin position="316"/>
        <end position="345"/>
    </location>
</feature>
<keyword evidence="7 9" id="KW-0472">Membrane</keyword>
<comment type="caution">
    <text evidence="10">The sequence shown here is derived from an EMBL/GenBank/DDBJ whole genome shotgun (WGS) entry which is preliminary data.</text>
</comment>
<protein>
    <submittedName>
        <fullName evidence="10">Paraquat-inducible protein A</fullName>
    </submittedName>
</protein>
<feature type="transmembrane region" description="Helical" evidence="9">
    <location>
        <begin position="122"/>
        <end position="148"/>
    </location>
</feature>
<dbReference type="AlphaFoldDB" id="A0A5N3SC98"/>
<evidence type="ECO:0000256" key="9">
    <source>
        <dbReference type="SAM" id="Phobius"/>
    </source>
</evidence>
<feature type="transmembrane region" description="Helical" evidence="9">
    <location>
        <begin position="71"/>
        <end position="91"/>
    </location>
</feature>
<dbReference type="GO" id="GO:0005886">
    <property type="term" value="C:plasma membrane"/>
    <property type="evidence" value="ECO:0007669"/>
    <property type="project" value="UniProtKB-SubCell"/>
</dbReference>